<keyword evidence="2" id="KW-0813">Transport</keyword>
<feature type="transmembrane region" description="Helical" evidence="9">
    <location>
        <begin position="334"/>
        <end position="352"/>
    </location>
</feature>
<feature type="transmembrane region" description="Helical" evidence="9">
    <location>
        <begin position="243"/>
        <end position="263"/>
    </location>
</feature>
<evidence type="ECO:0000256" key="7">
    <source>
        <dbReference type="ARBA" id="ARBA00023065"/>
    </source>
</evidence>
<protein>
    <submittedName>
        <fullName evidence="11">NhaP-type Na+/H+ or K+/H+ antiporter</fullName>
    </submittedName>
</protein>
<keyword evidence="7" id="KW-0406">Ion transport</keyword>
<feature type="transmembrane region" description="Helical" evidence="9">
    <location>
        <begin position="181"/>
        <end position="202"/>
    </location>
</feature>
<dbReference type="InterPro" id="IPR006153">
    <property type="entry name" value="Cation/H_exchanger_TM"/>
</dbReference>
<comment type="caution">
    <text evidence="11">The sequence shown here is derived from an EMBL/GenBank/DDBJ whole genome shotgun (WGS) entry which is preliminary data.</text>
</comment>
<organism evidence="11 12">
    <name type="scientific">Salisediminibacterium halotolerans</name>
    <dbReference type="NCBI Taxonomy" id="517425"/>
    <lineage>
        <taxon>Bacteria</taxon>
        <taxon>Bacillati</taxon>
        <taxon>Bacillota</taxon>
        <taxon>Bacilli</taxon>
        <taxon>Bacillales</taxon>
        <taxon>Bacillaceae</taxon>
        <taxon>Salisediminibacterium</taxon>
    </lineage>
</organism>
<feature type="transmembrane region" description="Helical" evidence="9">
    <location>
        <begin position="214"/>
        <end position="237"/>
    </location>
</feature>
<evidence type="ECO:0000256" key="3">
    <source>
        <dbReference type="ARBA" id="ARBA00022449"/>
    </source>
</evidence>
<feature type="transmembrane region" description="Helical" evidence="9">
    <location>
        <begin position="364"/>
        <end position="386"/>
    </location>
</feature>
<dbReference type="GO" id="GO:0005886">
    <property type="term" value="C:plasma membrane"/>
    <property type="evidence" value="ECO:0007669"/>
    <property type="project" value="UniProtKB-SubCell"/>
</dbReference>
<dbReference type="RefSeq" id="WP_093073012.1">
    <property type="nucleotide sequence ID" value="NZ_FOGV01000013.1"/>
</dbReference>
<accession>A0A1H9UAQ8</accession>
<evidence type="ECO:0000256" key="2">
    <source>
        <dbReference type="ARBA" id="ARBA00022448"/>
    </source>
</evidence>
<feature type="transmembrane region" description="Helical" evidence="9">
    <location>
        <begin position="300"/>
        <end position="322"/>
    </location>
</feature>
<dbReference type="Pfam" id="PF00999">
    <property type="entry name" value="Na_H_Exchanger"/>
    <property type="match status" value="1"/>
</dbReference>
<dbReference type="AlphaFoldDB" id="A0A1H9UAQ8"/>
<evidence type="ECO:0000256" key="5">
    <source>
        <dbReference type="ARBA" id="ARBA00022692"/>
    </source>
</evidence>
<evidence type="ECO:0000259" key="10">
    <source>
        <dbReference type="Pfam" id="PF00999"/>
    </source>
</evidence>
<comment type="subcellular location">
    <subcellularLocation>
        <location evidence="1">Cell membrane</location>
        <topology evidence="1">Multi-pass membrane protein</topology>
    </subcellularLocation>
</comment>
<name>A0A1H9UAQ8_9BACI</name>
<dbReference type="OrthoDB" id="570124at2"/>
<evidence type="ECO:0000313" key="12">
    <source>
        <dbReference type="Proteomes" id="UP000199318"/>
    </source>
</evidence>
<dbReference type="GO" id="GO:0015297">
    <property type="term" value="F:antiporter activity"/>
    <property type="evidence" value="ECO:0007669"/>
    <property type="project" value="UniProtKB-KW"/>
</dbReference>
<evidence type="ECO:0000256" key="8">
    <source>
        <dbReference type="ARBA" id="ARBA00023136"/>
    </source>
</evidence>
<feature type="transmembrane region" description="Helical" evidence="9">
    <location>
        <begin position="30"/>
        <end position="47"/>
    </location>
</feature>
<dbReference type="InterPro" id="IPR038770">
    <property type="entry name" value="Na+/solute_symporter_sf"/>
</dbReference>
<keyword evidence="12" id="KW-1185">Reference proteome</keyword>
<feature type="transmembrane region" description="Helical" evidence="9">
    <location>
        <begin position="149"/>
        <end position="175"/>
    </location>
</feature>
<keyword evidence="8 9" id="KW-0472">Membrane</keyword>
<dbReference type="GO" id="GO:1902600">
    <property type="term" value="P:proton transmembrane transport"/>
    <property type="evidence" value="ECO:0007669"/>
    <property type="project" value="InterPro"/>
</dbReference>
<keyword evidence="5 9" id="KW-0812">Transmembrane</keyword>
<feature type="transmembrane region" description="Helical" evidence="9">
    <location>
        <begin position="88"/>
        <end position="111"/>
    </location>
</feature>
<dbReference type="PANTHER" id="PTHR32507:SF0">
    <property type="entry name" value="NA(+)_H(+) ANTIPORTER 2-RELATED"/>
    <property type="match status" value="1"/>
</dbReference>
<dbReference type="STRING" id="1464123.SAMN05444126_11353"/>
<keyword evidence="6 9" id="KW-1133">Transmembrane helix</keyword>
<sequence>MELTVVTMGLFLFAGMASHWVSWRWGMPAIVVMTVAGMLLGPGLGFLNPDEVFGDLMKPLVSLAVAIILFEGSMSLDREEILGFRKPVQRMITVVPLLSWVMTALAVHFIIGLSWTVAFVIGGLFVVTGPTVIMPLLRQANLQNRPSALLRWEGIVVDPIGPLYALFAFQIGLVLTGATDIFALAAFFGSAIIASVGGYLLGHTMGRMFERKMVPYFMQTSMMFAVVVLAFGASNLLMPESGLLTVTAMGMALANMGLDRHIFENIRHFKENISVLLISAVFIILTASVTRAEAMTMLDWRLLVFVAVMILLVRPLSVWLGLANTGIPAREKTIVGWIAPRGIVALTVSSYFETILVDAGFTDAEIFVPLTLALVFITVTIHGFTLGPLARKLGLSQV</sequence>
<evidence type="ECO:0000256" key="4">
    <source>
        <dbReference type="ARBA" id="ARBA00022475"/>
    </source>
</evidence>
<proteinExistence type="predicted"/>
<gene>
    <name evidence="11" type="ORF">SAMN05444126_11353</name>
</gene>
<evidence type="ECO:0000313" key="11">
    <source>
        <dbReference type="EMBL" id="SES06244.1"/>
    </source>
</evidence>
<keyword evidence="4" id="KW-1003">Cell membrane</keyword>
<evidence type="ECO:0000256" key="1">
    <source>
        <dbReference type="ARBA" id="ARBA00004651"/>
    </source>
</evidence>
<feature type="transmembrane region" description="Helical" evidence="9">
    <location>
        <begin position="275"/>
        <end position="294"/>
    </location>
</feature>
<evidence type="ECO:0000256" key="9">
    <source>
        <dbReference type="SAM" id="Phobius"/>
    </source>
</evidence>
<dbReference type="Proteomes" id="UP000199318">
    <property type="component" value="Unassembled WGS sequence"/>
</dbReference>
<feature type="domain" description="Cation/H+ exchanger transmembrane" evidence="10">
    <location>
        <begin position="21"/>
        <end position="392"/>
    </location>
</feature>
<dbReference type="Gene3D" id="1.20.1530.20">
    <property type="match status" value="1"/>
</dbReference>
<feature type="transmembrane region" description="Helical" evidence="9">
    <location>
        <begin position="117"/>
        <end position="137"/>
    </location>
</feature>
<dbReference type="EMBL" id="FOGV01000013">
    <property type="protein sequence ID" value="SES06244.1"/>
    <property type="molecule type" value="Genomic_DNA"/>
</dbReference>
<reference evidence="12" key="1">
    <citation type="submission" date="2016-10" db="EMBL/GenBank/DDBJ databases">
        <authorList>
            <person name="de Groot N.N."/>
        </authorList>
    </citation>
    <scope>NUCLEOTIDE SEQUENCE [LARGE SCALE GENOMIC DNA]</scope>
    <source>
        <strain evidence="12">10nlg</strain>
    </source>
</reference>
<evidence type="ECO:0000256" key="6">
    <source>
        <dbReference type="ARBA" id="ARBA00022989"/>
    </source>
</evidence>
<dbReference type="PANTHER" id="PTHR32507">
    <property type="entry name" value="NA(+)/H(+) ANTIPORTER 1"/>
    <property type="match status" value="1"/>
</dbReference>
<keyword evidence="3" id="KW-0050">Antiport</keyword>